<name>A0AAV4PVS3_CAEEX</name>
<proteinExistence type="predicted"/>
<dbReference type="AlphaFoldDB" id="A0AAV4PVS3"/>
<gene>
    <name evidence="1" type="ORF">CEXT_603621</name>
</gene>
<protein>
    <submittedName>
        <fullName evidence="1">Uncharacterized protein</fullName>
    </submittedName>
</protein>
<accession>A0AAV4PVS3</accession>
<evidence type="ECO:0000313" key="2">
    <source>
        <dbReference type="Proteomes" id="UP001054945"/>
    </source>
</evidence>
<comment type="caution">
    <text evidence="1">The sequence shown here is derived from an EMBL/GenBank/DDBJ whole genome shotgun (WGS) entry which is preliminary data.</text>
</comment>
<dbReference type="EMBL" id="BPLR01005157">
    <property type="protein sequence ID" value="GIY00252.1"/>
    <property type="molecule type" value="Genomic_DNA"/>
</dbReference>
<sequence>MNNKFEDWEMSRVKNERGRVKRDSQHYLVGFSPKSHVKWTVRSTCICGTTSPFPIEKELNSNPLQLLHLETTEPRNDIDSILNPPSGS</sequence>
<reference evidence="1 2" key="1">
    <citation type="submission" date="2021-06" db="EMBL/GenBank/DDBJ databases">
        <title>Caerostris extrusa draft genome.</title>
        <authorList>
            <person name="Kono N."/>
            <person name="Arakawa K."/>
        </authorList>
    </citation>
    <scope>NUCLEOTIDE SEQUENCE [LARGE SCALE GENOMIC DNA]</scope>
</reference>
<organism evidence="1 2">
    <name type="scientific">Caerostris extrusa</name>
    <name type="common">Bark spider</name>
    <name type="synonym">Caerostris bankana</name>
    <dbReference type="NCBI Taxonomy" id="172846"/>
    <lineage>
        <taxon>Eukaryota</taxon>
        <taxon>Metazoa</taxon>
        <taxon>Ecdysozoa</taxon>
        <taxon>Arthropoda</taxon>
        <taxon>Chelicerata</taxon>
        <taxon>Arachnida</taxon>
        <taxon>Araneae</taxon>
        <taxon>Araneomorphae</taxon>
        <taxon>Entelegynae</taxon>
        <taxon>Araneoidea</taxon>
        <taxon>Araneidae</taxon>
        <taxon>Caerostris</taxon>
    </lineage>
</organism>
<keyword evidence="2" id="KW-1185">Reference proteome</keyword>
<dbReference type="Proteomes" id="UP001054945">
    <property type="component" value="Unassembled WGS sequence"/>
</dbReference>
<evidence type="ECO:0000313" key="1">
    <source>
        <dbReference type="EMBL" id="GIY00252.1"/>
    </source>
</evidence>